<evidence type="ECO:0000313" key="4">
    <source>
        <dbReference type="EMBL" id="GAA5229032.1"/>
    </source>
</evidence>
<keyword evidence="5" id="KW-1185">Reference proteome</keyword>
<evidence type="ECO:0000259" key="1">
    <source>
        <dbReference type="Pfam" id="PF13280"/>
    </source>
</evidence>
<dbReference type="RefSeq" id="WP_210100772.1">
    <property type="nucleotide sequence ID" value="NZ_BAABLK010000093.1"/>
</dbReference>
<dbReference type="Pfam" id="PF25583">
    <property type="entry name" value="WCX"/>
    <property type="match status" value="1"/>
</dbReference>
<protein>
    <submittedName>
        <fullName evidence="4">WYL domain-containing protein</fullName>
    </submittedName>
</protein>
<evidence type="ECO:0000313" key="5">
    <source>
        <dbReference type="Proteomes" id="UP001501257"/>
    </source>
</evidence>
<organism evidence="4 5">
    <name type="scientific">Paeniglutamicibacter antarcticus</name>
    <dbReference type="NCBI Taxonomy" id="494023"/>
    <lineage>
        <taxon>Bacteria</taxon>
        <taxon>Bacillati</taxon>
        <taxon>Actinomycetota</taxon>
        <taxon>Actinomycetes</taxon>
        <taxon>Micrococcales</taxon>
        <taxon>Micrococcaceae</taxon>
        <taxon>Paeniglutamicibacter</taxon>
    </lineage>
</organism>
<dbReference type="InterPro" id="IPR043839">
    <property type="entry name" value="PafC_HTH"/>
</dbReference>
<dbReference type="Pfam" id="PF13280">
    <property type="entry name" value="WYL"/>
    <property type="match status" value="2"/>
</dbReference>
<feature type="domain" description="WCX" evidence="3">
    <location>
        <begin position="245"/>
        <end position="315"/>
    </location>
</feature>
<feature type="domain" description="WYL" evidence="1">
    <location>
        <begin position="149"/>
        <end position="212"/>
    </location>
</feature>
<name>A0ABP9TTK5_9MICC</name>
<evidence type="ECO:0000259" key="2">
    <source>
        <dbReference type="Pfam" id="PF19187"/>
    </source>
</evidence>
<dbReference type="Pfam" id="PF19187">
    <property type="entry name" value="HTH_PafC"/>
    <property type="match status" value="1"/>
</dbReference>
<comment type="caution">
    <text evidence="4">The sequence shown here is derived from an EMBL/GenBank/DDBJ whole genome shotgun (WGS) entry which is preliminary data.</text>
</comment>
<feature type="domain" description="PafC HTH" evidence="2">
    <location>
        <begin position="341"/>
        <end position="453"/>
    </location>
</feature>
<dbReference type="InterPro" id="IPR026881">
    <property type="entry name" value="WYL_dom"/>
</dbReference>
<dbReference type="EMBL" id="BAABLK010000093">
    <property type="protein sequence ID" value="GAA5229032.1"/>
    <property type="molecule type" value="Genomic_DNA"/>
</dbReference>
<accession>A0ABP9TTK5</accession>
<evidence type="ECO:0000259" key="3">
    <source>
        <dbReference type="Pfam" id="PF25583"/>
    </source>
</evidence>
<dbReference type="PROSITE" id="PS52050">
    <property type="entry name" value="WYL"/>
    <property type="match status" value="2"/>
</dbReference>
<feature type="domain" description="WYL" evidence="1">
    <location>
        <begin position="477"/>
        <end position="545"/>
    </location>
</feature>
<gene>
    <name evidence="4" type="ORF">GCM10025778_35710</name>
</gene>
<reference evidence="5" key="1">
    <citation type="journal article" date="2019" name="Int. J. Syst. Evol. Microbiol.">
        <title>The Global Catalogue of Microorganisms (GCM) 10K type strain sequencing project: providing services to taxonomists for standard genome sequencing and annotation.</title>
        <authorList>
            <consortium name="The Broad Institute Genomics Platform"/>
            <consortium name="The Broad Institute Genome Sequencing Center for Infectious Disease"/>
            <person name="Wu L."/>
            <person name="Ma J."/>
        </authorList>
    </citation>
    <scope>NUCLEOTIDE SEQUENCE [LARGE SCALE GENOMIC DNA]</scope>
    <source>
        <strain evidence="5">JCM 18952</strain>
    </source>
</reference>
<proteinExistence type="predicted"/>
<dbReference type="PANTHER" id="PTHR34580:SF1">
    <property type="entry name" value="PROTEIN PAFC"/>
    <property type="match status" value="1"/>
</dbReference>
<dbReference type="InterPro" id="IPR057727">
    <property type="entry name" value="WCX_dom"/>
</dbReference>
<dbReference type="Proteomes" id="UP001501257">
    <property type="component" value="Unassembled WGS sequence"/>
</dbReference>
<dbReference type="InterPro" id="IPR051534">
    <property type="entry name" value="CBASS_pafABC_assoc_protein"/>
</dbReference>
<dbReference type="PANTHER" id="PTHR34580">
    <property type="match status" value="1"/>
</dbReference>
<sequence length="651" mass="71595">MSQNITGGPSRAEKLVSLTYALINTPYGYSKRELRKIVDDYQDLNDAAFDRKFDRDKKDLREMGIPVKTLGTGSGERYLVTPESYRLPEVSFTTEEAAVLGLAAQLWKDTDLESFASRANGRLSAGIEDDGHGVRFTEYVPRLHAAGPAFAACLEAVWAQQTISFDYFDVQGRASERTVEAWGIGSRFGNWYLVGLDQDRQEMRMFRLTRILSDIGTGTVHHSRPAGFSMAETLGHLDPDVLVDTARVSVAKDTGWALRSRATTITPGLTHDLMSLPFHDLMGLAADIAKLGANARVLEPLALANAVRHMLERALETQSKVIPRYKLSKRRNLGRPPSTEAVARNLDIIAYVASHGSPTVGQTAAHFALTEKQLLTHLQTIMMCGVPNGLPDELIDVEWETGIVSINNAEALNAPIRLSLPEAATMLAGLASLRGLPDFEHAVAVDSAHAKLKSAAVGFEGLESVLSIALRSTEDSEVYATLVRAIRQREVVELSYYSLSSDSVSTRLVEPIRLLEDSGRQYLRAFSVPNEQIRSFRVDRIQFATVPGERFILDAKRHEDQDDIFFTPGPEDKLVVLGFAPRLATLIDEYAPGNWATAAGENIAEIRMQGTQTIPGMVAYHGGDLRIIGPDPLRAEVETWLRAAVTSLEVK</sequence>